<name>A0A812QPV4_SYMPI</name>
<dbReference type="PROSITE" id="PS00639">
    <property type="entry name" value="THIOL_PROTEASE_HIS"/>
    <property type="match status" value="2"/>
</dbReference>
<feature type="domain" description="Peptidase C1A papain C-terminal" evidence="3">
    <location>
        <begin position="137"/>
        <end position="353"/>
    </location>
</feature>
<reference evidence="4" key="1">
    <citation type="submission" date="2021-02" db="EMBL/GenBank/DDBJ databases">
        <authorList>
            <person name="Dougan E. K."/>
            <person name="Rhodes N."/>
            <person name="Thang M."/>
            <person name="Chan C."/>
        </authorList>
    </citation>
    <scope>NUCLEOTIDE SEQUENCE</scope>
</reference>
<dbReference type="InterPro" id="IPR025660">
    <property type="entry name" value="Pept_his_AS"/>
</dbReference>
<feature type="non-terminal residue" evidence="4">
    <location>
        <position position="1"/>
    </location>
</feature>
<proteinExistence type="inferred from homology"/>
<comment type="caution">
    <text evidence="4">The sequence shown here is derived from an EMBL/GenBank/DDBJ whole genome shotgun (WGS) entry which is preliminary data.</text>
</comment>
<protein>
    <recommendedName>
        <fullName evidence="3">Peptidase C1A papain C-terminal domain-containing protein</fullName>
    </recommendedName>
</protein>
<dbReference type="EMBL" id="CAJNIZ010017377">
    <property type="protein sequence ID" value="CAE7397657.1"/>
    <property type="molecule type" value="Genomic_DNA"/>
</dbReference>
<dbReference type="Gene3D" id="3.90.70.10">
    <property type="entry name" value="Cysteine proteinases"/>
    <property type="match status" value="3"/>
</dbReference>
<keyword evidence="5" id="KW-1185">Reference proteome</keyword>
<gene>
    <name evidence="4" type="ORF">SPIL2461_LOCUS9794</name>
</gene>
<dbReference type="AlphaFoldDB" id="A0A812QPV4"/>
<dbReference type="PANTHER" id="PTHR12411">
    <property type="entry name" value="CYSTEINE PROTEASE FAMILY C1-RELATED"/>
    <property type="match status" value="1"/>
</dbReference>
<dbReference type="InterPro" id="IPR000668">
    <property type="entry name" value="Peptidase_C1A_C"/>
</dbReference>
<evidence type="ECO:0000256" key="2">
    <source>
        <dbReference type="ARBA" id="ARBA00023145"/>
    </source>
</evidence>
<evidence type="ECO:0000313" key="5">
    <source>
        <dbReference type="Proteomes" id="UP000649617"/>
    </source>
</evidence>
<dbReference type="CDD" id="cd02619">
    <property type="entry name" value="Peptidase_C1"/>
    <property type="match status" value="2"/>
</dbReference>
<comment type="similarity">
    <text evidence="1">Belongs to the peptidase C1 family.</text>
</comment>
<dbReference type="Pfam" id="PF00112">
    <property type="entry name" value="Peptidase_C1"/>
    <property type="match status" value="2"/>
</dbReference>
<dbReference type="GO" id="GO:0006508">
    <property type="term" value="P:proteolysis"/>
    <property type="evidence" value="ECO:0007669"/>
    <property type="project" value="InterPro"/>
</dbReference>
<accession>A0A812QPV4</accession>
<evidence type="ECO:0000313" key="4">
    <source>
        <dbReference type="EMBL" id="CAE7397657.1"/>
    </source>
</evidence>
<dbReference type="SMART" id="SM00645">
    <property type="entry name" value="Pept_C1"/>
    <property type="match status" value="1"/>
</dbReference>
<dbReference type="InterPro" id="IPR013128">
    <property type="entry name" value="Peptidase_C1A"/>
</dbReference>
<evidence type="ECO:0000259" key="3">
    <source>
        <dbReference type="SMART" id="SM00645"/>
    </source>
</evidence>
<dbReference type="OrthoDB" id="407486at2759"/>
<dbReference type="InterPro" id="IPR038765">
    <property type="entry name" value="Papain-like_cys_pep_sf"/>
</dbReference>
<dbReference type="GO" id="GO:0008234">
    <property type="term" value="F:cysteine-type peptidase activity"/>
    <property type="evidence" value="ECO:0007669"/>
    <property type="project" value="InterPro"/>
</dbReference>
<evidence type="ECO:0000256" key="1">
    <source>
        <dbReference type="ARBA" id="ARBA00008455"/>
    </source>
</evidence>
<sequence length="498" mass="55990">MEVARTGKMVMPQPTDQQLGGHAVCAVGYDDFKQCFIVRNSWGEGWGDKGYFYMPYEYMCHPALASDFWAINWVEGFKNTSSASSSAKGGHSSVESLPLRTTMKFGWRPDMPDHRDLHVTFDKKDAPSQIKRKAEGTKEIIDLRPQNGGFPIFDQGHLGSCTANALAAAFHFTLHKMTVENHKDFADFTPSRLFIYYNERLVEGSVNQDAGAMLRVMSKVGVCPESVWKYDDKHDFFKQQPDDKSYELAQKCRVMGYARVAQDLSQFKACLKNGYPFVLGFAVLSSFQTMEVATTGNMVMPQPTDQQLGGHAVCAVGYDDFKQCFIVRNSWGEGWGDKGYFYMPYEYMCHPALASDFWAINWVEGFKNASSASDTAKVGGGPRHPSVVSLPLRTTMKFGWRPDMPDHRDLHVTFDKKDAPSQIKKKAEGAKEIIDLRPQNGGFPIFDQGHLGSCTANALAAAFHFTLHKMTVENHKDFADFTPSRLFIYYNERLVEGS</sequence>
<keyword evidence="2" id="KW-0865">Zymogen</keyword>
<dbReference type="SUPFAM" id="SSF54001">
    <property type="entry name" value="Cysteine proteinases"/>
    <property type="match status" value="2"/>
</dbReference>
<organism evidence="4 5">
    <name type="scientific">Symbiodinium pilosum</name>
    <name type="common">Dinoflagellate</name>
    <dbReference type="NCBI Taxonomy" id="2952"/>
    <lineage>
        <taxon>Eukaryota</taxon>
        <taxon>Sar</taxon>
        <taxon>Alveolata</taxon>
        <taxon>Dinophyceae</taxon>
        <taxon>Suessiales</taxon>
        <taxon>Symbiodiniaceae</taxon>
        <taxon>Symbiodinium</taxon>
    </lineage>
</organism>
<dbReference type="Proteomes" id="UP000649617">
    <property type="component" value="Unassembled WGS sequence"/>
</dbReference>